<dbReference type="STRING" id="1184609.KILIM_021_00390"/>
<name>K6X9J2_9MICO</name>
<organism evidence="1 2">
    <name type="scientific">Kineosphaera limosa NBRC 100340</name>
    <dbReference type="NCBI Taxonomy" id="1184609"/>
    <lineage>
        <taxon>Bacteria</taxon>
        <taxon>Bacillati</taxon>
        <taxon>Actinomycetota</taxon>
        <taxon>Actinomycetes</taxon>
        <taxon>Micrococcales</taxon>
        <taxon>Dermatophilaceae</taxon>
        <taxon>Kineosphaera</taxon>
    </lineage>
</organism>
<gene>
    <name evidence="1" type="ORF">KILIM_021_00390</name>
</gene>
<dbReference type="EMBL" id="BAHD01000021">
    <property type="protein sequence ID" value="GAB95499.1"/>
    <property type="molecule type" value="Genomic_DNA"/>
</dbReference>
<dbReference type="RefSeq" id="WP_006592031.1">
    <property type="nucleotide sequence ID" value="NZ_BAHD01000021.1"/>
</dbReference>
<proteinExistence type="predicted"/>
<accession>K6X9J2</accession>
<dbReference type="Proteomes" id="UP000008366">
    <property type="component" value="Unassembled WGS sequence"/>
</dbReference>
<sequence>MSADRHTLHDLVDELPDEQVALVIADVRRRLVTPAASDRWPPEFFGVIQNDDLPEDLAQDPDQHLAAYGFGRDSR</sequence>
<dbReference type="OrthoDB" id="4627936at2"/>
<comment type="caution">
    <text evidence="1">The sequence shown here is derived from an EMBL/GenBank/DDBJ whole genome shotgun (WGS) entry which is preliminary data.</text>
</comment>
<evidence type="ECO:0000313" key="2">
    <source>
        <dbReference type="Proteomes" id="UP000008366"/>
    </source>
</evidence>
<evidence type="ECO:0000313" key="1">
    <source>
        <dbReference type="EMBL" id="GAB95499.1"/>
    </source>
</evidence>
<keyword evidence="2" id="KW-1185">Reference proteome</keyword>
<reference evidence="1 2" key="1">
    <citation type="submission" date="2012-08" db="EMBL/GenBank/DDBJ databases">
        <title>Whole genome shotgun sequence of Kineosphaera limosa NBRC 100340.</title>
        <authorList>
            <person name="Yoshida I."/>
            <person name="Isaki S."/>
            <person name="Hosoyama A."/>
            <person name="Tsuchikane K."/>
            <person name="Katsumata H."/>
            <person name="Ando Y."/>
            <person name="Ohji S."/>
            <person name="Hamada M."/>
            <person name="Tamura T."/>
            <person name="Yamazoe A."/>
            <person name="Yamazaki S."/>
            <person name="Fujita N."/>
        </authorList>
    </citation>
    <scope>NUCLEOTIDE SEQUENCE [LARGE SCALE GENOMIC DNA]</scope>
    <source>
        <strain evidence="1 2">NBRC 100340</strain>
    </source>
</reference>
<dbReference type="AlphaFoldDB" id="K6X9J2"/>
<protein>
    <submittedName>
        <fullName evidence="1">Uncharacterized protein</fullName>
    </submittedName>
</protein>